<name>A0ABD3QX29_9STRA</name>
<dbReference type="Proteomes" id="UP001530315">
    <property type="component" value="Unassembled WGS sequence"/>
</dbReference>
<dbReference type="EMBL" id="JALLAZ020000078">
    <property type="protein sequence ID" value="KAL3804577.1"/>
    <property type="molecule type" value="Genomic_DNA"/>
</dbReference>
<proteinExistence type="predicted"/>
<gene>
    <name evidence="1" type="ORF">ACHAW5_008750</name>
</gene>
<dbReference type="AlphaFoldDB" id="A0ABD3QX29"/>
<protein>
    <submittedName>
        <fullName evidence="1">Uncharacterized protein</fullName>
    </submittedName>
</protein>
<evidence type="ECO:0000313" key="2">
    <source>
        <dbReference type="Proteomes" id="UP001530315"/>
    </source>
</evidence>
<reference evidence="1 2" key="1">
    <citation type="submission" date="2024-10" db="EMBL/GenBank/DDBJ databases">
        <title>Updated reference genomes for cyclostephanoid diatoms.</title>
        <authorList>
            <person name="Roberts W.R."/>
            <person name="Alverson A.J."/>
        </authorList>
    </citation>
    <scope>NUCLEOTIDE SEQUENCE [LARGE SCALE GENOMIC DNA]</scope>
    <source>
        <strain evidence="1 2">AJA276-08</strain>
    </source>
</reference>
<organism evidence="1 2">
    <name type="scientific">Stephanodiscus triporus</name>
    <dbReference type="NCBI Taxonomy" id="2934178"/>
    <lineage>
        <taxon>Eukaryota</taxon>
        <taxon>Sar</taxon>
        <taxon>Stramenopiles</taxon>
        <taxon>Ochrophyta</taxon>
        <taxon>Bacillariophyta</taxon>
        <taxon>Coscinodiscophyceae</taxon>
        <taxon>Thalassiosirophycidae</taxon>
        <taxon>Stephanodiscales</taxon>
        <taxon>Stephanodiscaceae</taxon>
        <taxon>Stephanodiscus</taxon>
    </lineage>
</organism>
<keyword evidence="2" id="KW-1185">Reference proteome</keyword>
<sequence>MDWSMHCCPSSVDSLLAKEIGLKYGLAKSRITMAHGWAHLKYCRAMVENLLNFVCKAIVCSQVIPVVLRKAIKDKDGNFKGNIEIFRDEEVIDAVVRFIRKSKLSLDEIALKNYIFRQACGISHLRFTRNVAVVYQQRINAVDGSHINVLTINENEEPADAVYRWCQENNVGIRYMESIMNVVYGSELVVCKRREPVYFFNSDQ</sequence>
<evidence type="ECO:0000313" key="1">
    <source>
        <dbReference type="EMBL" id="KAL3804577.1"/>
    </source>
</evidence>
<comment type="caution">
    <text evidence="1">The sequence shown here is derived from an EMBL/GenBank/DDBJ whole genome shotgun (WGS) entry which is preliminary data.</text>
</comment>
<accession>A0ABD3QX29</accession>